<feature type="domain" description="Bacterial alpha-L-rhamnosidase N-terminal" evidence="5">
    <location>
        <begin position="145"/>
        <end position="316"/>
    </location>
</feature>
<dbReference type="InterPro" id="IPR008902">
    <property type="entry name" value="Rhamnosid_concanavalin"/>
</dbReference>
<dbReference type="Pfam" id="PF08531">
    <property type="entry name" value="Bac_rhamnosid_N"/>
    <property type="match status" value="1"/>
</dbReference>
<evidence type="ECO:0000313" key="8">
    <source>
        <dbReference type="EMBL" id="AXG81719.1"/>
    </source>
</evidence>
<keyword evidence="3" id="KW-0378">Hydrolase</keyword>
<evidence type="ECO:0000313" key="9">
    <source>
        <dbReference type="Proteomes" id="UP000253868"/>
    </source>
</evidence>
<dbReference type="Gene3D" id="2.60.40.10">
    <property type="entry name" value="Immunoglobulins"/>
    <property type="match status" value="1"/>
</dbReference>
<accession>A0A345HYE5</accession>
<dbReference type="AlphaFoldDB" id="A0A345HYE5"/>
<dbReference type="InterPro" id="IPR013737">
    <property type="entry name" value="Bac_rhamnosid_N"/>
</dbReference>
<dbReference type="InterPro" id="IPR016007">
    <property type="entry name" value="Alpha_rhamnosid"/>
</dbReference>
<dbReference type="PANTHER" id="PTHR33307">
    <property type="entry name" value="ALPHA-RHAMNOSIDASE (EUROFUNG)"/>
    <property type="match status" value="1"/>
</dbReference>
<dbReference type="Proteomes" id="UP000253868">
    <property type="component" value="Chromosome"/>
</dbReference>
<dbReference type="SUPFAM" id="SSF48208">
    <property type="entry name" value="Six-hairpin glycosidases"/>
    <property type="match status" value="1"/>
</dbReference>
<dbReference type="Pfam" id="PF17390">
    <property type="entry name" value="Bac_rhamnosid_C"/>
    <property type="match status" value="1"/>
</dbReference>
<keyword evidence="9" id="KW-1185">Reference proteome</keyword>
<dbReference type="InterPro" id="IPR008928">
    <property type="entry name" value="6-hairpin_glycosidase_sf"/>
</dbReference>
<evidence type="ECO:0000259" key="7">
    <source>
        <dbReference type="Pfam" id="PF17390"/>
    </source>
</evidence>
<dbReference type="EC" id="3.2.1.40" evidence="2"/>
<evidence type="ECO:0000256" key="3">
    <source>
        <dbReference type="ARBA" id="ARBA00022801"/>
    </source>
</evidence>
<dbReference type="Gene3D" id="2.60.120.260">
    <property type="entry name" value="Galactose-binding domain-like"/>
    <property type="match status" value="2"/>
</dbReference>
<dbReference type="PIRSF" id="PIRSF010631">
    <property type="entry name" value="A-rhamnsds"/>
    <property type="match status" value="1"/>
</dbReference>
<dbReference type="InterPro" id="IPR012341">
    <property type="entry name" value="6hp_glycosidase-like_sf"/>
</dbReference>
<protein>
    <recommendedName>
        <fullName evidence="2">alpha-L-rhamnosidase</fullName>
        <ecNumber evidence="2">3.2.1.40</ecNumber>
    </recommendedName>
</protein>
<feature type="domain" description="Alpha-L-rhamnosidase concanavalin-like" evidence="4">
    <location>
        <begin position="326"/>
        <end position="432"/>
    </location>
</feature>
<evidence type="ECO:0000259" key="6">
    <source>
        <dbReference type="Pfam" id="PF17389"/>
    </source>
</evidence>
<dbReference type="Gene3D" id="2.60.420.10">
    <property type="entry name" value="Maltose phosphorylase, domain 3"/>
    <property type="match status" value="1"/>
</dbReference>
<sequence length="891" mass="97345">MHFPGGPLPHITALRFEHHREPFGIGEAAPRLSWRIGGGDADTAGWYQSAYEVRTSDGWTSGRIEGDESSLVPWPASPLASRERRTVQVRAWDREGRATGWSVPYGVEAGLLSPEEWTAELITTVEHLGEGDPVPAFRREFTVGKDIARARLRVTAHGVYELWLNGSVVGDEVLAPGWTSYHHRLRYRTHDVTDSLTEGPNALGALVAEGWFRGRLGFDGGKRDIWGDRGGLFLQLEIGYADGTTQIVRTDGQWCTAPSAVRGASIYDGEVFDARLSRPGWSAPGFDDSGWGPVRVAALDRTRLVAPDGPPVRRTQLVEPVEILTSPSGRTLVDFGQNLVGRIRIRPKGPAGTEIVLRHAEVLENGELGVRPLRLVKAEDRYICDGSEERRDPAGGRAEWEPSFTFHGFRYAEIGGWPGTLEKGDLTAVVVHSDMERTGWFDSSHPLLDRLHENVVWGMRGNFLDVPTDCPQRDERLGWTGDLQVFAPTASYLYDCSGTLASWLRDVSAEQLASPGRTPPLTVPDPAMGWNMANAAWGDVVTLAPWALYQRFGDLELLARQYEGMTAWVDRVHELAGDDLLWTDRWQLGDWLDPSAPPDRPGDAKTDGHLVATAHFARSARVTALVAGLIGRPEDAERYGKLADEVRAAFAAEYVSPNGRISSDAQTAYALGLRFELLDDAQRARAGSRLAELVHMGGYHIGTGFVGTPLVNDALTDAGEVQLAYRLLLETTCPSFLYPVTMGATTVWERWDSMLPDGSVNPGEMTSFNHYALGAVADWLHRVVAGLAPAAPGYRRITVRPRPGGELTRARSAHETPYGRASVGWTLRDGMFALRVEVPPNTTAEVFLPDGSAPVTVGSGTHEYRVPFTPAAYPPPVPAGLVFPGPPPAAV</sequence>
<evidence type="ECO:0000259" key="4">
    <source>
        <dbReference type="Pfam" id="PF05592"/>
    </source>
</evidence>
<evidence type="ECO:0000259" key="5">
    <source>
        <dbReference type="Pfam" id="PF08531"/>
    </source>
</evidence>
<dbReference type="Pfam" id="PF25788">
    <property type="entry name" value="Ig_Rha78A_N"/>
    <property type="match status" value="1"/>
</dbReference>
<dbReference type="Pfam" id="PF17389">
    <property type="entry name" value="Bac_rhamnosid6H"/>
    <property type="match status" value="1"/>
</dbReference>
<dbReference type="Pfam" id="PF05592">
    <property type="entry name" value="Bac_rhamnosid"/>
    <property type="match status" value="1"/>
</dbReference>
<dbReference type="InterPro" id="IPR035398">
    <property type="entry name" value="Bac_rhamnosid_C"/>
</dbReference>
<feature type="domain" description="Alpha-L-rhamnosidase C-terminal" evidence="7">
    <location>
        <begin position="786"/>
        <end position="861"/>
    </location>
</feature>
<reference evidence="9" key="1">
    <citation type="submission" date="2018-07" db="EMBL/GenBank/DDBJ databases">
        <authorList>
            <person name="Zhao J."/>
        </authorList>
    </citation>
    <scope>NUCLEOTIDE SEQUENCE [LARGE SCALE GENOMIC DNA]</scope>
    <source>
        <strain evidence="9">GSSD-12</strain>
    </source>
</reference>
<dbReference type="InterPro" id="IPR035396">
    <property type="entry name" value="Bac_rhamnosid6H"/>
</dbReference>
<dbReference type="EMBL" id="CP031194">
    <property type="protein sequence ID" value="AXG81719.1"/>
    <property type="molecule type" value="Genomic_DNA"/>
</dbReference>
<organism evidence="8 9">
    <name type="scientific">Streptomyces paludis</name>
    <dbReference type="NCBI Taxonomy" id="2282738"/>
    <lineage>
        <taxon>Bacteria</taxon>
        <taxon>Bacillati</taxon>
        <taxon>Actinomycetota</taxon>
        <taxon>Actinomycetes</taxon>
        <taxon>Kitasatosporales</taxon>
        <taxon>Streptomycetaceae</taxon>
        <taxon>Streptomyces</taxon>
    </lineage>
</organism>
<dbReference type="PANTHER" id="PTHR33307:SF6">
    <property type="entry name" value="ALPHA-RHAMNOSIDASE (EUROFUNG)-RELATED"/>
    <property type="match status" value="1"/>
</dbReference>
<feature type="domain" description="Alpha-L-rhamnosidase six-hairpin glycosidase" evidence="6">
    <location>
        <begin position="436"/>
        <end position="784"/>
    </location>
</feature>
<dbReference type="GO" id="GO:0005975">
    <property type="term" value="P:carbohydrate metabolic process"/>
    <property type="evidence" value="ECO:0007669"/>
    <property type="project" value="InterPro"/>
</dbReference>
<dbReference type="OrthoDB" id="9761045at2"/>
<gene>
    <name evidence="8" type="ORF">DVK44_32855</name>
</gene>
<dbReference type="Gene3D" id="1.50.10.10">
    <property type="match status" value="1"/>
</dbReference>
<comment type="catalytic activity">
    <reaction evidence="1">
        <text>Hydrolysis of terminal non-reducing alpha-L-rhamnose residues in alpha-L-rhamnosides.</text>
        <dbReference type="EC" id="3.2.1.40"/>
    </reaction>
</comment>
<dbReference type="GO" id="GO:0030596">
    <property type="term" value="F:alpha-L-rhamnosidase activity"/>
    <property type="evidence" value="ECO:0007669"/>
    <property type="project" value="UniProtKB-EC"/>
</dbReference>
<evidence type="ECO:0000256" key="2">
    <source>
        <dbReference type="ARBA" id="ARBA00012652"/>
    </source>
</evidence>
<dbReference type="KEGG" id="spad:DVK44_32855"/>
<evidence type="ECO:0000256" key="1">
    <source>
        <dbReference type="ARBA" id="ARBA00001445"/>
    </source>
</evidence>
<dbReference type="InterPro" id="IPR013783">
    <property type="entry name" value="Ig-like_fold"/>
</dbReference>
<name>A0A345HYE5_9ACTN</name>
<proteinExistence type="predicted"/>